<sequence length="58" mass="6073">MPQKKYSRGLQSGELGATSPDSSGGGGTNSSVLVAPGTENAFCNEHHSFERVPALHWS</sequence>
<gene>
    <name evidence="2" type="ORF">FKW44_025047</name>
</gene>
<organism evidence="2 3">
    <name type="scientific">Caligus rogercresseyi</name>
    <name type="common">Sea louse</name>
    <dbReference type="NCBI Taxonomy" id="217165"/>
    <lineage>
        <taxon>Eukaryota</taxon>
        <taxon>Metazoa</taxon>
        <taxon>Ecdysozoa</taxon>
        <taxon>Arthropoda</taxon>
        <taxon>Crustacea</taxon>
        <taxon>Multicrustacea</taxon>
        <taxon>Hexanauplia</taxon>
        <taxon>Copepoda</taxon>
        <taxon>Siphonostomatoida</taxon>
        <taxon>Caligidae</taxon>
        <taxon>Caligus</taxon>
    </lineage>
</organism>
<feature type="region of interest" description="Disordered" evidence="1">
    <location>
        <begin position="1"/>
        <end position="34"/>
    </location>
</feature>
<dbReference type="Proteomes" id="UP000595437">
    <property type="component" value="Chromosome 21"/>
</dbReference>
<evidence type="ECO:0000313" key="3">
    <source>
        <dbReference type="Proteomes" id="UP000595437"/>
    </source>
</evidence>
<evidence type="ECO:0000313" key="2">
    <source>
        <dbReference type="EMBL" id="QQP31438.1"/>
    </source>
</evidence>
<reference evidence="3" key="1">
    <citation type="submission" date="2021-01" db="EMBL/GenBank/DDBJ databases">
        <title>Caligus Genome Assembly.</title>
        <authorList>
            <person name="Gallardo-Escarate C."/>
        </authorList>
    </citation>
    <scope>NUCLEOTIDE SEQUENCE [LARGE SCALE GENOMIC DNA]</scope>
</reference>
<proteinExistence type="predicted"/>
<dbReference type="EMBL" id="CP045910">
    <property type="protein sequence ID" value="QQP31438.1"/>
    <property type="molecule type" value="Genomic_DNA"/>
</dbReference>
<protein>
    <submittedName>
        <fullName evidence="2">Uncharacterized protein</fullName>
    </submittedName>
</protein>
<accession>A0A7T8JTF8</accession>
<evidence type="ECO:0000256" key="1">
    <source>
        <dbReference type="SAM" id="MobiDB-lite"/>
    </source>
</evidence>
<dbReference type="AlphaFoldDB" id="A0A7T8JTF8"/>
<keyword evidence="3" id="KW-1185">Reference proteome</keyword>
<name>A0A7T8JTF8_CALRO</name>